<evidence type="ECO:0000313" key="1">
    <source>
        <dbReference type="EMBL" id="EEF62124.1"/>
    </source>
</evidence>
<accession>B9XDH8</accession>
<comment type="caution">
    <text evidence="1">The sequence shown here is derived from an EMBL/GenBank/DDBJ whole genome shotgun (WGS) entry which is preliminary data.</text>
</comment>
<organism evidence="1 2">
    <name type="scientific">Pedosphaera parvula (strain Ellin514)</name>
    <dbReference type="NCBI Taxonomy" id="320771"/>
    <lineage>
        <taxon>Bacteria</taxon>
        <taxon>Pseudomonadati</taxon>
        <taxon>Verrucomicrobiota</taxon>
        <taxon>Pedosphaerae</taxon>
        <taxon>Pedosphaerales</taxon>
        <taxon>Pedosphaeraceae</taxon>
        <taxon>Pedosphaera</taxon>
    </lineage>
</organism>
<name>B9XDH8_PEDPL</name>
<dbReference type="STRING" id="320771.Cflav_PD6399"/>
<sequence>MTDGQPCARLIANGVILLHYHNIFDSGDGLAAYVGEVTVQELGMDESGLVLSQLGYGFRGSGMERHSMLIHIEGGEVAVDIVCSEYHLIGHASNG</sequence>
<protein>
    <submittedName>
        <fullName evidence="1">Uncharacterized protein</fullName>
    </submittedName>
</protein>
<dbReference type="Proteomes" id="UP000003688">
    <property type="component" value="Unassembled WGS sequence"/>
</dbReference>
<evidence type="ECO:0000313" key="2">
    <source>
        <dbReference type="Proteomes" id="UP000003688"/>
    </source>
</evidence>
<dbReference type="AlphaFoldDB" id="B9XDH8"/>
<proteinExistence type="predicted"/>
<keyword evidence="2" id="KW-1185">Reference proteome</keyword>
<reference evidence="1 2" key="1">
    <citation type="journal article" date="2011" name="J. Bacteriol.">
        <title>Genome sequence of 'Pedosphaera parvula' Ellin514, an aerobic Verrucomicrobial isolate from pasture soil.</title>
        <authorList>
            <person name="Kant R."/>
            <person name="van Passel M.W."/>
            <person name="Sangwan P."/>
            <person name="Palva A."/>
            <person name="Lucas S."/>
            <person name="Copeland A."/>
            <person name="Lapidus A."/>
            <person name="Glavina Del Rio T."/>
            <person name="Dalin E."/>
            <person name="Tice H."/>
            <person name="Bruce D."/>
            <person name="Goodwin L."/>
            <person name="Pitluck S."/>
            <person name="Chertkov O."/>
            <person name="Larimer F.W."/>
            <person name="Land M.L."/>
            <person name="Hauser L."/>
            <person name="Brettin T.S."/>
            <person name="Detter J.C."/>
            <person name="Han S."/>
            <person name="de Vos W.M."/>
            <person name="Janssen P.H."/>
            <person name="Smidt H."/>
        </authorList>
    </citation>
    <scope>NUCLEOTIDE SEQUENCE [LARGE SCALE GENOMIC DNA]</scope>
    <source>
        <strain evidence="1 2">Ellin514</strain>
    </source>
</reference>
<gene>
    <name evidence="1" type="ORF">Cflav_PD6399</name>
</gene>
<dbReference type="EMBL" id="ABOX02000006">
    <property type="protein sequence ID" value="EEF62124.1"/>
    <property type="molecule type" value="Genomic_DNA"/>
</dbReference>